<feature type="compositionally biased region" description="Polar residues" evidence="6">
    <location>
        <begin position="25"/>
        <end position="40"/>
    </location>
</feature>
<proteinExistence type="inferred from homology"/>
<evidence type="ECO:0000256" key="2">
    <source>
        <dbReference type="ARBA" id="ARBA00022737"/>
    </source>
</evidence>
<evidence type="ECO:0000256" key="6">
    <source>
        <dbReference type="SAM" id="MobiDB-lite"/>
    </source>
</evidence>
<feature type="region of interest" description="Disordered" evidence="6">
    <location>
        <begin position="246"/>
        <end position="267"/>
    </location>
</feature>
<sequence length="1458" mass="161777">MSYATEMPPARQYYHSTYLPYQSQHAAGLSSTQRPYSGPSSAPDPATFDFPSGTTKYDCPWCDKTYAGPNGRSVWRRHAQEKHNLPCNSRRSRWDDHPDRPRNAEDKKDRNLACKRQWAKDNRIKKRLLKQLNTTSPSNPNRNKIEAELVEWVRKQRSQSVEKENIEQQIVKLSSESTPVFAPMDANSTTSTSYDYMSDLSGWSGVSQESSLPGLDAFERSVSEIPSTYSGTQDDEGVSPLLHYASTATSGTPYSPVSPPPSASHDDAIYSDEEAEEMMRFVERYSSVEAGGDDAVEEEASSDPKASVPPSRQHERPGAPSLDDPVSIDSGIEVTAFGSSDSAHLSMMVSYATADHHIVRQAIWKREQEEAEDEFKVEESLFTPATEFDGDDYGFDEGNAATGNPSSPVRTTSSVFDARFRSGYRPSSDSTGTPRLATFSKMAESPFHLKPVETTPDKRRLAWELGLGAESSPGSGFYRAQVKSAVAAVKFLEGPNYDIHLGQLMVGSAAAVRHLRTGLSIAVPVSRAVIKPGPSQRRSACMVTVATTVRNISAIKVLRTHATKVRVASTTASLARRPKTKRQSQAQGKEAEGERNAWKEAEVDEGPLPEKGQAVDCHLDRHSTTSERGHYVPDMWQQPTSSEQAAQDYNSNMNEDLEATYTKPIGPPPLWLHQLSENMRRQLRFVDQPSAARLRTDYSTASLESDIRNMLLQQPRAPGAIKRLQALWSVLWGSGRIREHTLAYLFGQLLARQGFYDDLRTVLQETTKNDLPFPATHFEEILKPLIQASAWQPLLEFIELAQSRSKTTARLLKMKTMALIGLGDYKCLDGMLSEFDKWGAKADREVYERLISAWMGIPNFQKVEQCISLMESAGYAVTADAWKALISGYVPNNDITVEERALAILRGLSNVGARALLHKVLTKCLMDRDSSGANFVLNLFEPSPIPERHQAFLAQGIPAILNDVTLVPTAMTFTILLRLLPNLSGFGDVPKLWRHMKTLGITPAPATIAALMQAHIEVGNLPAAGRIAYDTCRAKLTSDLRQAWMRFFDWSLEPPSIGFRQYAPSVQVFETLLGALLTSTGLRGVLLIISSMQATNVQPTSKSVQMITKFVRQHMDLNVAELSKLVTELATKTNQRAPTLQHLNQLLLATVQSNEQRHQKIGWRAFNSRFTNPRHAPDGVQLDPSITTTAGLAVSDLTGGAEFESIVDSLEARGQTPDAFTYNVRLRYEAVTRGDMAAAKRVLTEMTNRGIQPNAHHWLDLMRGFIRNGDMASAEAIITSMRFLKLDVDVRTYTNLIHGYAGLKQPHESMRVFQIMLEQGIRPDWGAVDALTGAYYGARQLENARRILLEYWSYVAPFPSELVDSPLSLLINNFRAMEDKAASQHVFSWDGGPVTDRRLHGRQKHSQSSDISEALTRTWQTVFRHGGSLSSLENDTDSTEEEGKGAASGWEADITGSA</sequence>
<feature type="compositionally biased region" description="Basic and acidic residues" evidence="6">
    <location>
        <begin position="589"/>
        <end position="601"/>
    </location>
</feature>
<protein>
    <recommendedName>
        <fullName evidence="9">Pentacotripeptide-repeat region of PRORP domain-containing protein</fullName>
    </recommendedName>
</protein>
<feature type="compositionally biased region" description="Acidic residues" evidence="6">
    <location>
        <begin position="292"/>
        <end position="301"/>
    </location>
</feature>
<gene>
    <name evidence="7" type="ORF">CALCODRAFT_556382</name>
</gene>
<dbReference type="InParanoid" id="A0A165ETV7"/>
<evidence type="ECO:0000313" key="8">
    <source>
        <dbReference type="Proteomes" id="UP000076842"/>
    </source>
</evidence>
<dbReference type="InterPro" id="IPR002885">
    <property type="entry name" value="PPR_rpt"/>
</dbReference>
<comment type="similarity">
    <text evidence="1">Belongs to the CCM1 family.</text>
</comment>
<name>A0A165ETV7_9BASI</name>
<dbReference type="EMBL" id="KV423993">
    <property type="protein sequence ID" value="KZT55512.1"/>
    <property type="molecule type" value="Genomic_DNA"/>
</dbReference>
<evidence type="ECO:0008006" key="9">
    <source>
        <dbReference type="Google" id="ProtNLM"/>
    </source>
</evidence>
<evidence type="ECO:0000256" key="4">
    <source>
        <dbReference type="ARBA" id="ARBA00044511"/>
    </source>
</evidence>
<dbReference type="PROSITE" id="PS51375">
    <property type="entry name" value="PPR"/>
    <property type="match status" value="2"/>
</dbReference>
<feature type="region of interest" description="Disordered" evidence="6">
    <location>
        <begin position="569"/>
        <end position="613"/>
    </location>
</feature>
<feature type="repeat" description="PPR" evidence="5">
    <location>
        <begin position="1289"/>
        <end position="1323"/>
    </location>
</feature>
<feature type="compositionally biased region" description="Basic and acidic residues" evidence="6">
    <location>
        <begin position="92"/>
        <end position="111"/>
    </location>
</feature>
<dbReference type="InterPro" id="IPR011990">
    <property type="entry name" value="TPR-like_helical_dom_sf"/>
</dbReference>
<evidence type="ECO:0000256" key="1">
    <source>
        <dbReference type="ARBA" id="ARBA00006192"/>
    </source>
</evidence>
<feature type="region of interest" description="Disordered" evidence="6">
    <location>
        <begin position="292"/>
        <end position="327"/>
    </location>
</feature>
<evidence type="ECO:0000256" key="3">
    <source>
        <dbReference type="ARBA" id="ARBA00044493"/>
    </source>
</evidence>
<feature type="repeat" description="PPR" evidence="5">
    <location>
        <begin position="1218"/>
        <end position="1253"/>
    </location>
</feature>
<dbReference type="STRING" id="1353952.A0A165ETV7"/>
<keyword evidence="2" id="KW-0677">Repeat</keyword>
<evidence type="ECO:0000256" key="5">
    <source>
        <dbReference type="PROSITE-ProRule" id="PRU00708"/>
    </source>
</evidence>
<dbReference type="PANTHER" id="PTHR47447">
    <property type="entry name" value="OS03G0856100 PROTEIN"/>
    <property type="match status" value="1"/>
</dbReference>
<feature type="region of interest" description="Disordered" evidence="6">
    <location>
        <begin position="81"/>
        <end position="111"/>
    </location>
</feature>
<dbReference type="PANTHER" id="PTHR47447:SF17">
    <property type="entry name" value="OS12G0638900 PROTEIN"/>
    <property type="match status" value="1"/>
</dbReference>
<dbReference type="Proteomes" id="UP000076842">
    <property type="component" value="Unassembled WGS sequence"/>
</dbReference>
<feature type="region of interest" description="Disordered" evidence="6">
    <location>
        <begin position="1428"/>
        <end position="1458"/>
    </location>
</feature>
<evidence type="ECO:0000313" key="7">
    <source>
        <dbReference type="EMBL" id="KZT55512.1"/>
    </source>
</evidence>
<dbReference type="OrthoDB" id="185373at2759"/>
<organism evidence="7 8">
    <name type="scientific">Calocera cornea HHB12733</name>
    <dbReference type="NCBI Taxonomy" id="1353952"/>
    <lineage>
        <taxon>Eukaryota</taxon>
        <taxon>Fungi</taxon>
        <taxon>Dikarya</taxon>
        <taxon>Basidiomycota</taxon>
        <taxon>Agaricomycotina</taxon>
        <taxon>Dacrymycetes</taxon>
        <taxon>Dacrymycetales</taxon>
        <taxon>Dacrymycetaceae</taxon>
        <taxon>Calocera</taxon>
    </lineage>
</organism>
<reference evidence="7 8" key="1">
    <citation type="journal article" date="2016" name="Mol. Biol. Evol.">
        <title>Comparative Genomics of Early-Diverging Mushroom-Forming Fungi Provides Insights into the Origins of Lignocellulose Decay Capabilities.</title>
        <authorList>
            <person name="Nagy L.G."/>
            <person name="Riley R."/>
            <person name="Tritt A."/>
            <person name="Adam C."/>
            <person name="Daum C."/>
            <person name="Floudas D."/>
            <person name="Sun H."/>
            <person name="Yadav J.S."/>
            <person name="Pangilinan J."/>
            <person name="Larsson K.H."/>
            <person name="Matsuura K."/>
            <person name="Barry K."/>
            <person name="Labutti K."/>
            <person name="Kuo R."/>
            <person name="Ohm R.A."/>
            <person name="Bhattacharya S.S."/>
            <person name="Shirouzu T."/>
            <person name="Yoshinaga Y."/>
            <person name="Martin F.M."/>
            <person name="Grigoriev I.V."/>
            <person name="Hibbett D.S."/>
        </authorList>
    </citation>
    <scope>NUCLEOTIDE SEQUENCE [LARGE SCALE GENOMIC DNA]</scope>
    <source>
        <strain evidence="7 8">HHB12733</strain>
    </source>
</reference>
<dbReference type="Pfam" id="PF13812">
    <property type="entry name" value="PPR_3"/>
    <property type="match status" value="1"/>
</dbReference>
<comment type="subunit">
    <text evidence="4">Binds to mitochondrial small subunit 15S rRNA.</text>
</comment>
<dbReference type="Gene3D" id="1.25.40.10">
    <property type="entry name" value="Tetratricopeptide repeat domain"/>
    <property type="match status" value="2"/>
</dbReference>
<keyword evidence="8" id="KW-1185">Reference proteome</keyword>
<comment type="function">
    <text evidence="3">Regulates mitochondrial small subunit maturation by controlling 15S rRNA 5'-end processing. Localizes to the 5' precursor of the 15S rRNA in a position that is subsequently occupied by mS47 in the mature yeast mtSSU. Uses structure and sequence-specific RNA recognition, binding to a single-stranded region of the precursor and specifically recognizing bases -6 to -1. The exchange of Ccm1 for mS47 is coupled to the irreversible removal of precursor rRNA that is accompanied by conformational changes of the mitoribosomal proteins uS5m and mS26. These conformational changes signal completion of 5'-end rRNA processing through protection of the mature 5'-end of the 15S rRNA and stabilization of mS47. The removal of the 5' precursor together with the dissociation of Ccm1 may be catalyzed by the 5'-3' exoribonuclease Pet127. Involved in the specific removal of group I introns in mitochondrial encoded transcripts.</text>
</comment>
<accession>A0A165ETV7</accession>
<feature type="region of interest" description="Disordered" evidence="6">
    <location>
        <begin position="25"/>
        <end position="56"/>
    </location>
</feature>
<dbReference type="NCBIfam" id="TIGR00756">
    <property type="entry name" value="PPR"/>
    <property type="match status" value="1"/>
</dbReference>